<gene>
    <name evidence="2" type="ORF">F1559_004226</name>
</gene>
<proteinExistence type="predicted"/>
<dbReference type="EMBL" id="VWRR01000004">
    <property type="protein sequence ID" value="KAF6004240.1"/>
    <property type="molecule type" value="Genomic_DNA"/>
</dbReference>
<sequence length="330" mass="38753">MERGKRFYVPYILLVTCALVLFTILSRSMFQPEFEKSCGWEFVSYVPSSLERTWLVHADDWGEEPCQHVAQFSELVASWLEFIKNPKIRSKEYIVPAAMSRFTYRNVCDPREKIVVPIEPLFGPLRNPEICKGVDFVDRSYIYIDWQLPAAFARQRSHQPRKSHYFDLGASTWTSGAGAASQNWIVHEYERRGIFFDGIWAWESTVYEPNQVWDQIPERYVPAYHWFNIPAEADEHSRWNPLNILARVASKEDFVVLKIDIDNSTVENRFLSQIRSNKTLQSLIDEMYFEPHFKMNPLQQFWGSQTIPFKDVITLLSDLRTAGIRIHGWI</sequence>
<dbReference type="OrthoDB" id="9981477at2759"/>
<evidence type="ECO:0000256" key="1">
    <source>
        <dbReference type="SAM" id="Phobius"/>
    </source>
</evidence>
<organism evidence="2 3">
    <name type="scientific">Cyanidiococcus yangmingshanensis</name>
    <dbReference type="NCBI Taxonomy" id="2690220"/>
    <lineage>
        <taxon>Eukaryota</taxon>
        <taxon>Rhodophyta</taxon>
        <taxon>Bangiophyceae</taxon>
        <taxon>Cyanidiales</taxon>
        <taxon>Cyanidiaceae</taxon>
        <taxon>Cyanidiococcus</taxon>
    </lineage>
</organism>
<dbReference type="Proteomes" id="UP000530660">
    <property type="component" value="Unassembled WGS sequence"/>
</dbReference>
<keyword evidence="3" id="KW-1185">Reference proteome</keyword>
<reference evidence="2 3" key="1">
    <citation type="journal article" date="2020" name="J. Phycol.">
        <title>Comparative genome analysis reveals Cyanidiococcus gen. nov., a new extremophilic red algal genus sister to Cyanidioschyzon (Cyanidioschyzonaceae, Rhodophyta).</title>
        <authorList>
            <person name="Liu S.-L."/>
            <person name="Chiang Y.-R."/>
            <person name="Yoon H.S."/>
            <person name="Fu H.-Y."/>
        </authorList>
    </citation>
    <scope>NUCLEOTIDE SEQUENCE [LARGE SCALE GENOMIC DNA]</scope>
    <source>
        <strain evidence="2 3">THAL066</strain>
    </source>
</reference>
<keyword evidence="1" id="KW-0472">Membrane</keyword>
<protein>
    <submittedName>
        <fullName evidence="2">Uncharacterized protein</fullName>
    </submittedName>
</protein>
<comment type="caution">
    <text evidence="2">The sequence shown here is derived from an EMBL/GenBank/DDBJ whole genome shotgun (WGS) entry which is preliminary data.</text>
</comment>
<feature type="transmembrane region" description="Helical" evidence="1">
    <location>
        <begin position="7"/>
        <end position="25"/>
    </location>
</feature>
<name>A0A7J7IND6_9RHOD</name>
<keyword evidence="1" id="KW-0812">Transmembrane</keyword>
<accession>A0A7J7IND6</accession>
<keyword evidence="1" id="KW-1133">Transmembrane helix</keyword>
<evidence type="ECO:0000313" key="3">
    <source>
        <dbReference type="Proteomes" id="UP000530660"/>
    </source>
</evidence>
<dbReference type="AlphaFoldDB" id="A0A7J7IND6"/>
<evidence type="ECO:0000313" key="2">
    <source>
        <dbReference type="EMBL" id="KAF6004240.1"/>
    </source>
</evidence>